<dbReference type="PRINTS" id="PR00162">
    <property type="entry name" value="RIESKE"/>
</dbReference>
<dbReference type="InterPro" id="IPR017941">
    <property type="entry name" value="Rieske_2Fe-2S"/>
</dbReference>
<keyword evidence="2" id="KW-0479">Metal-binding</keyword>
<dbReference type="PANTHER" id="PTHR13847">
    <property type="entry name" value="SARCOSINE DEHYDROGENASE-RELATED"/>
    <property type="match status" value="1"/>
</dbReference>
<keyword evidence="4" id="KW-0411">Iron-sulfur</keyword>
<evidence type="ECO:0000313" key="8">
    <source>
        <dbReference type="EMBL" id="MEU8139645.1"/>
    </source>
</evidence>
<dbReference type="SUPFAM" id="SSF51905">
    <property type="entry name" value="FAD/NAD(P)-binding domain"/>
    <property type="match status" value="1"/>
</dbReference>
<organism evidence="8 9">
    <name type="scientific">Streptodolium elevatio</name>
    <dbReference type="NCBI Taxonomy" id="3157996"/>
    <lineage>
        <taxon>Bacteria</taxon>
        <taxon>Bacillati</taxon>
        <taxon>Actinomycetota</taxon>
        <taxon>Actinomycetes</taxon>
        <taxon>Kitasatosporales</taxon>
        <taxon>Streptomycetaceae</taxon>
        <taxon>Streptodolium</taxon>
    </lineage>
</organism>
<dbReference type="InterPro" id="IPR005805">
    <property type="entry name" value="Rieske_Fe-S_prot_C"/>
</dbReference>
<proteinExistence type="predicted"/>
<evidence type="ECO:0000256" key="6">
    <source>
        <dbReference type="SAM" id="MobiDB-lite"/>
    </source>
</evidence>
<sequence>MRRETERYESYWMATTQGGNHPPLSEPVDVDVAVVGGGIAGLCTAWELSRAGRRVALVEALRVAESVTGHTTGKVSSLHGLRYARLIREAGRETARLYARSQQEAVEHVVATADELGIDCDLERAPAYVYAESPEVRDEVRAEAAAACEAGLDAVFTEETDLPFPVLGAVRVPDQVQFHPRKYLLALVADILAHGGQIFEDSRVVGLSEGTPCRVTTESGVQVTARDVVVATHYPVFDRALLFARLRPVRELVVAGLVPASDAPDGMYVSPETRTRSVRSAPSSEDGQRLLILTGEKFTPGARGVERRHGRLAQWARDRFPSLRPMYRWAAQDASTTDGMPYVGYFHPGTKHVYVATGFDGWGMSGGVMAGRLLAGMITGAKLPWTDVYDPRRLHPLREALPFVKAQAGVARHFVGDRIRLPKLDGALQVAPGTGRVLRVRGRRAAVYHDPGTGLRAVSANCTHLGCTVQFNDAERTWDCPCHGSRFGVDGAVLNGPATRPLEPVEVDRRPGEDGGEKDGGNRGGEGGG</sequence>
<dbReference type="RefSeq" id="WP_358363872.1">
    <property type="nucleotide sequence ID" value="NZ_JBEZFP010000189.1"/>
</dbReference>
<dbReference type="Gene3D" id="3.30.9.10">
    <property type="entry name" value="D-Amino Acid Oxidase, subunit A, domain 2"/>
    <property type="match status" value="1"/>
</dbReference>
<evidence type="ECO:0000256" key="5">
    <source>
        <dbReference type="ARBA" id="ARBA00023157"/>
    </source>
</evidence>
<evidence type="ECO:0000256" key="1">
    <source>
        <dbReference type="ARBA" id="ARBA00022714"/>
    </source>
</evidence>
<dbReference type="PANTHER" id="PTHR13847:SF274">
    <property type="entry name" value="RIESKE 2FE-2S IRON-SULFUR PROTEIN YHFW-RELATED"/>
    <property type="match status" value="1"/>
</dbReference>
<gene>
    <name evidence="8" type="ORF">AB0C36_39900</name>
</gene>
<comment type="caution">
    <text evidence="8">The sequence shown here is derived from an EMBL/GenBank/DDBJ whole genome shotgun (WGS) entry which is preliminary data.</text>
</comment>
<keyword evidence="5" id="KW-1015">Disulfide bond</keyword>
<name>A0ABV3DV68_9ACTN</name>
<dbReference type="PROSITE" id="PS51296">
    <property type="entry name" value="RIESKE"/>
    <property type="match status" value="1"/>
</dbReference>
<reference evidence="8 9" key="1">
    <citation type="submission" date="2024-06" db="EMBL/GenBank/DDBJ databases">
        <title>The Natural Products Discovery Center: Release of the First 8490 Sequenced Strains for Exploring Actinobacteria Biosynthetic Diversity.</title>
        <authorList>
            <person name="Kalkreuter E."/>
            <person name="Kautsar S.A."/>
            <person name="Yang D."/>
            <person name="Bader C.D."/>
            <person name="Teijaro C.N."/>
            <person name="Fluegel L."/>
            <person name="Davis C.M."/>
            <person name="Simpson J.R."/>
            <person name="Lauterbach L."/>
            <person name="Steele A.D."/>
            <person name="Gui C."/>
            <person name="Meng S."/>
            <person name="Li G."/>
            <person name="Viehrig K."/>
            <person name="Ye F."/>
            <person name="Su P."/>
            <person name="Kiefer A.F."/>
            <person name="Nichols A."/>
            <person name="Cepeda A.J."/>
            <person name="Yan W."/>
            <person name="Fan B."/>
            <person name="Jiang Y."/>
            <person name="Adhikari A."/>
            <person name="Zheng C.-J."/>
            <person name="Schuster L."/>
            <person name="Cowan T.M."/>
            <person name="Smanski M.J."/>
            <person name="Chevrette M.G."/>
            <person name="De Carvalho L.P.S."/>
            <person name="Shen B."/>
        </authorList>
    </citation>
    <scope>NUCLEOTIDE SEQUENCE [LARGE SCALE GENOMIC DNA]</scope>
    <source>
        <strain evidence="8 9">NPDC048946</strain>
    </source>
</reference>
<dbReference type="InterPro" id="IPR036188">
    <property type="entry name" value="FAD/NAD-bd_sf"/>
</dbReference>
<feature type="compositionally biased region" description="Basic and acidic residues" evidence="6">
    <location>
        <begin position="506"/>
        <end position="521"/>
    </location>
</feature>
<evidence type="ECO:0000256" key="3">
    <source>
        <dbReference type="ARBA" id="ARBA00023004"/>
    </source>
</evidence>
<dbReference type="Pfam" id="PF01266">
    <property type="entry name" value="DAO"/>
    <property type="match status" value="1"/>
</dbReference>
<accession>A0ABV3DV68</accession>
<dbReference type="Pfam" id="PF00355">
    <property type="entry name" value="Rieske"/>
    <property type="match status" value="1"/>
</dbReference>
<dbReference type="Proteomes" id="UP001551482">
    <property type="component" value="Unassembled WGS sequence"/>
</dbReference>
<dbReference type="EMBL" id="JBEZFP010000189">
    <property type="protein sequence ID" value="MEU8139645.1"/>
    <property type="molecule type" value="Genomic_DNA"/>
</dbReference>
<keyword evidence="9" id="KW-1185">Reference proteome</keyword>
<dbReference type="InterPro" id="IPR006076">
    <property type="entry name" value="FAD-dep_OxRdtase"/>
</dbReference>
<evidence type="ECO:0000313" key="9">
    <source>
        <dbReference type="Proteomes" id="UP001551482"/>
    </source>
</evidence>
<keyword evidence="1" id="KW-0001">2Fe-2S</keyword>
<dbReference type="Gene3D" id="3.50.50.60">
    <property type="entry name" value="FAD/NAD(P)-binding domain"/>
    <property type="match status" value="1"/>
</dbReference>
<evidence type="ECO:0000256" key="4">
    <source>
        <dbReference type="ARBA" id="ARBA00023014"/>
    </source>
</evidence>
<protein>
    <submittedName>
        <fullName evidence="8">FAD-dependent oxidoreductase</fullName>
    </submittedName>
</protein>
<evidence type="ECO:0000259" key="7">
    <source>
        <dbReference type="PROSITE" id="PS51296"/>
    </source>
</evidence>
<dbReference type="Gene3D" id="2.102.10.10">
    <property type="entry name" value="Rieske [2Fe-2S] iron-sulphur domain"/>
    <property type="match status" value="1"/>
</dbReference>
<dbReference type="InterPro" id="IPR036922">
    <property type="entry name" value="Rieske_2Fe-2S_sf"/>
</dbReference>
<evidence type="ECO:0000256" key="2">
    <source>
        <dbReference type="ARBA" id="ARBA00022723"/>
    </source>
</evidence>
<feature type="domain" description="Rieske" evidence="7">
    <location>
        <begin position="422"/>
        <end position="516"/>
    </location>
</feature>
<keyword evidence="3" id="KW-0408">Iron</keyword>
<feature type="region of interest" description="Disordered" evidence="6">
    <location>
        <begin position="493"/>
        <end position="529"/>
    </location>
</feature>
<dbReference type="SUPFAM" id="SSF50022">
    <property type="entry name" value="ISP domain"/>
    <property type="match status" value="1"/>
</dbReference>